<evidence type="ECO:0000256" key="6">
    <source>
        <dbReference type="ARBA" id="ARBA00023136"/>
    </source>
</evidence>
<dbReference type="GO" id="GO:0050479">
    <property type="term" value="F:glyceryl-ether monooxygenase activity"/>
    <property type="evidence" value="ECO:0007669"/>
    <property type="project" value="TreeGrafter"/>
</dbReference>
<keyword evidence="4" id="KW-0560">Oxidoreductase</keyword>
<dbReference type="GO" id="GO:0012505">
    <property type="term" value="C:endomembrane system"/>
    <property type="evidence" value="ECO:0007669"/>
    <property type="project" value="UniProtKB-SubCell"/>
</dbReference>
<evidence type="ECO:0000256" key="7">
    <source>
        <dbReference type="SAM" id="Phobius"/>
    </source>
</evidence>
<evidence type="ECO:0000259" key="8">
    <source>
        <dbReference type="Pfam" id="PF04116"/>
    </source>
</evidence>
<proteinExistence type="predicted"/>
<evidence type="ECO:0000313" key="10">
    <source>
        <dbReference type="Proteomes" id="UP000278398"/>
    </source>
</evidence>
<evidence type="ECO:0000256" key="4">
    <source>
        <dbReference type="ARBA" id="ARBA00023002"/>
    </source>
</evidence>
<dbReference type="InterPro" id="IPR051689">
    <property type="entry name" value="Sterol_desaturase/TMEM195"/>
</dbReference>
<keyword evidence="10" id="KW-1185">Reference proteome</keyword>
<feature type="domain" description="Fatty acid hydroxylase" evidence="8">
    <location>
        <begin position="91"/>
        <end position="227"/>
    </location>
</feature>
<evidence type="ECO:0000256" key="3">
    <source>
        <dbReference type="ARBA" id="ARBA00022989"/>
    </source>
</evidence>
<keyword evidence="5" id="KW-0443">Lipid metabolism</keyword>
<dbReference type="PANTHER" id="PTHR21624">
    <property type="entry name" value="STEROL DESATURASE-RELATED PROTEIN"/>
    <property type="match status" value="1"/>
</dbReference>
<accession>A0A3S0G9P8</accession>
<feature type="transmembrane region" description="Helical" evidence="7">
    <location>
        <begin position="144"/>
        <end position="168"/>
    </location>
</feature>
<dbReference type="InterPro" id="IPR006694">
    <property type="entry name" value="Fatty_acid_hydroxylase"/>
</dbReference>
<comment type="caution">
    <text evidence="9">The sequence shown here is derived from an EMBL/GenBank/DDBJ whole genome shotgun (WGS) entry which is preliminary data.</text>
</comment>
<sequence>MSEAAIRLVAFLSIFAAMAAFELWSPRLERDEMRGALKSRRWLTNLTMVVLSSVLVRILFPAAAVGTALWAEHQGYGLFRQAGMDPVLAGLLGFVILDLAVWLEHLASHKIPILWRIHRMHHADQGFDLTTALRFHPLEIVLSMLWKAAIVVALGLPVMAVLVFEIVLNGMAMFNHANARLPLGLDKVLRLFVVTPDMHRVHHSSIPSETDSNYGFNFPFWDRIFRTYNDQPRLGHDGMEIGLREFRDGSSANLVWSLVLPFRGSGPAASGQKKLTGK</sequence>
<dbReference type="GO" id="GO:0005506">
    <property type="term" value="F:iron ion binding"/>
    <property type="evidence" value="ECO:0007669"/>
    <property type="project" value="InterPro"/>
</dbReference>
<dbReference type="GO" id="GO:0008610">
    <property type="term" value="P:lipid biosynthetic process"/>
    <property type="evidence" value="ECO:0007669"/>
    <property type="project" value="InterPro"/>
</dbReference>
<feature type="transmembrane region" description="Helical" evidence="7">
    <location>
        <begin position="83"/>
        <end position="103"/>
    </location>
</feature>
<evidence type="ECO:0000256" key="1">
    <source>
        <dbReference type="ARBA" id="ARBA00004127"/>
    </source>
</evidence>
<dbReference type="EMBL" id="RWKW01000030">
    <property type="protein sequence ID" value="RST86899.1"/>
    <property type="molecule type" value="Genomic_DNA"/>
</dbReference>
<keyword evidence="3 7" id="KW-1133">Transmembrane helix</keyword>
<protein>
    <submittedName>
        <fullName evidence="9">Sterol desaturase family protein</fullName>
    </submittedName>
</protein>
<evidence type="ECO:0000256" key="5">
    <source>
        <dbReference type="ARBA" id="ARBA00023098"/>
    </source>
</evidence>
<dbReference type="Pfam" id="PF04116">
    <property type="entry name" value="FA_hydroxylase"/>
    <property type="match status" value="1"/>
</dbReference>
<gene>
    <name evidence="9" type="ORF">EJC49_08255</name>
</gene>
<dbReference type="PANTHER" id="PTHR21624:SF1">
    <property type="entry name" value="ALKYLGLYCEROL MONOOXYGENASE"/>
    <property type="match status" value="1"/>
</dbReference>
<feature type="transmembrane region" description="Helical" evidence="7">
    <location>
        <begin position="6"/>
        <end position="25"/>
    </location>
</feature>
<dbReference type="Proteomes" id="UP000278398">
    <property type="component" value="Unassembled WGS sequence"/>
</dbReference>
<evidence type="ECO:0000256" key="2">
    <source>
        <dbReference type="ARBA" id="ARBA00022692"/>
    </source>
</evidence>
<keyword evidence="2 7" id="KW-0812">Transmembrane</keyword>
<dbReference type="AlphaFoldDB" id="A0A3S0G9P8"/>
<reference evidence="9 10" key="1">
    <citation type="submission" date="2018-12" db="EMBL/GenBank/DDBJ databases">
        <title>Mesorhizobium carbonis sp. nov., isolated from coal mine water.</title>
        <authorList>
            <person name="Xin W."/>
            <person name="Xu Z."/>
            <person name="Xiang F."/>
            <person name="Zhang J."/>
            <person name="Xi L."/>
            <person name="Liu J."/>
        </authorList>
    </citation>
    <scope>NUCLEOTIDE SEQUENCE [LARGE SCALE GENOMIC DNA]</scope>
    <source>
        <strain evidence="9 10">B2.3</strain>
    </source>
</reference>
<dbReference type="GO" id="GO:0006643">
    <property type="term" value="P:membrane lipid metabolic process"/>
    <property type="evidence" value="ECO:0007669"/>
    <property type="project" value="TreeGrafter"/>
</dbReference>
<keyword evidence="6 7" id="KW-0472">Membrane</keyword>
<evidence type="ECO:0000313" key="9">
    <source>
        <dbReference type="EMBL" id="RST86899.1"/>
    </source>
</evidence>
<comment type="subcellular location">
    <subcellularLocation>
        <location evidence="1">Endomembrane system</location>
        <topology evidence="1">Multi-pass membrane protein</topology>
    </subcellularLocation>
</comment>
<name>A0A3S0G9P8_9HYPH</name>
<feature type="transmembrane region" description="Helical" evidence="7">
    <location>
        <begin position="46"/>
        <end position="71"/>
    </location>
</feature>
<dbReference type="RefSeq" id="WP_126699146.1">
    <property type="nucleotide sequence ID" value="NZ_RWKW01000030.1"/>
</dbReference>
<organism evidence="9 10">
    <name type="scientific">Aquibium carbonis</name>
    <dbReference type="NCBI Taxonomy" id="2495581"/>
    <lineage>
        <taxon>Bacteria</taxon>
        <taxon>Pseudomonadati</taxon>
        <taxon>Pseudomonadota</taxon>
        <taxon>Alphaproteobacteria</taxon>
        <taxon>Hyphomicrobiales</taxon>
        <taxon>Phyllobacteriaceae</taxon>
        <taxon>Aquibium</taxon>
    </lineage>
</organism>
<dbReference type="OrthoDB" id="9770329at2"/>
<dbReference type="GO" id="GO:0016020">
    <property type="term" value="C:membrane"/>
    <property type="evidence" value="ECO:0007669"/>
    <property type="project" value="GOC"/>
</dbReference>